<dbReference type="Proteomes" id="UP000887116">
    <property type="component" value="Unassembled WGS sequence"/>
</dbReference>
<dbReference type="InterPro" id="IPR049624">
    <property type="entry name" value="FOXN1_4"/>
</dbReference>
<proteinExistence type="predicted"/>
<dbReference type="EMBL" id="BMAO01032920">
    <property type="protein sequence ID" value="GFQ85715.1"/>
    <property type="molecule type" value="Genomic_DNA"/>
</dbReference>
<evidence type="ECO:0000256" key="6">
    <source>
        <dbReference type="PROSITE-ProRule" id="PRU00089"/>
    </source>
</evidence>
<reference evidence="9" key="1">
    <citation type="submission" date="2020-07" db="EMBL/GenBank/DDBJ databases">
        <title>Multicomponent nature underlies the extraordinary mechanical properties of spider dragline silk.</title>
        <authorList>
            <person name="Kono N."/>
            <person name="Nakamura H."/>
            <person name="Mori M."/>
            <person name="Yoshida Y."/>
            <person name="Ohtoshi R."/>
            <person name="Malay A.D."/>
            <person name="Moran D.A.P."/>
            <person name="Tomita M."/>
            <person name="Numata K."/>
            <person name="Arakawa K."/>
        </authorList>
    </citation>
    <scope>NUCLEOTIDE SEQUENCE</scope>
</reference>
<dbReference type="InterPro" id="IPR001766">
    <property type="entry name" value="Fork_head_dom"/>
</dbReference>
<dbReference type="GO" id="GO:0000976">
    <property type="term" value="F:transcription cis-regulatory region binding"/>
    <property type="evidence" value="ECO:0007669"/>
    <property type="project" value="TreeGrafter"/>
</dbReference>
<organism evidence="9 10">
    <name type="scientific">Trichonephila clavata</name>
    <name type="common">Joro spider</name>
    <name type="synonym">Nephila clavata</name>
    <dbReference type="NCBI Taxonomy" id="2740835"/>
    <lineage>
        <taxon>Eukaryota</taxon>
        <taxon>Metazoa</taxon>
        <taxon>Ecdysozoa</taxon>
        <taxon>Arthropoda</taxon>
        <taxon>Chelicerata</taxon>
        <taxon>Arachnida</taxon>
        <taxon>Araneae</taxon>
        <taxon>Araneomorphae</taxon>
        <taxon>Entelegynae</taxon>
        <taxon>Araneoidea</taxon>
        <taxon>Nephilidae</taxon>
        <taxon>Trichonephila</taxon>
    </lineage>
</organism>
<feature type="domain" description="Fork-head" evidence="8">
    <location>
        <begin position="163"/>
        <end position="194"/>
    </location>
</feature>
<feature type="region of interest" description="Disordered" evidence="7">
    <location>
        <begin position="129"/>
        <end position="162"/>
    </location>
</feature>
<protein>
    <recommendedName>
        <fullName evidence="8">Fork-head domain-containing protein</fullName>
    </recommendedName>
</protein>
<dbReference type="AlphaFoldDB" id="A0A8X6KT61"/>
<name>A0A8X6KT61_TRICU</name>
<feature type="region of interest" description="Disordered" evidence="7">
    <location>
        <begin position="51"/>
        <end position="71"/>
    </location>
</feature>
<dbReference type="InterPro" id="IPR036390">
    <property type="entry name" value="WH_DNA-bd_sf"/>
</dbReference>
<dbReference type="PROSITE" id="PS50039">
    <property type="entry name" value="FORK_HEAD_3"/>
    <property type="match status" value="1"/>
</dbReference>
<keyword evidence="4" id="KW-0804">Transcription</keyword>
<dbReference type="Pfam" id="PF00250">
    <property type="entry name" value="Forkhead"/>
    <property type="match status" value="1"/>
</dbReference>
<comment type="caution">
    <text evidence="9">The sequence shown here is derived from an EMBL/GenBank/DDBJ whole genome shotgun (WGS) entry which is preliminary data.</text>
</comment>
<keyword evidence="3 6" id="KW-0238">DNA-binding</keyword>
<evidence type="ECO:0000256" key="2">
    <source>
        <dbReference type="ARBA" id="ARBA00023015"/>
    </source>
</evidence>
<sequence length="194" mass="20714">MDALDATLDSELSNDGQTGWLNSSQLLNGSTDFDSSIGGLLVNPRTALPVSLSESSSSSVSSLTDITSSEIQESSTFSSSISYTVGLPNQDFSPDTLCSEITDTDLTANVPTPSPSPHNAPQTQFYSAQEYDSQDEVSESPKPKPKNKSGRSSQVNNENAYPKPAYSYSCLIAMALKNSKTGSLPVNEIYDFMT</sequence>
<dbReference type="GO" id="GO:0000981">
    <property type="term" value="F:DNA-binding transcription factor activity, RNA polymerase II-specific"/>
    <property type="evidence" value="ECO:0007669"/>
    <property type="project" value="TreeGrafter"/>
</dbReference>
<keyword evidence="1" id="KW-0217">Developmental protein</keyword>
<dbReference type="OrthoDB" id="6433332at2759"/>
<evidence type="ECO:0000256" key="7">
    <source>
        <dbReference type="SAM" id="MobiDB-lite"/>
    </source>
</evidence>
<evidence type="ECO:0000256" key="5">
    <source>
        <dbReference type="ARBA" id="ARBA00023242"/>
    </source>
</evidence>
<evidence type="ECO:0000256" key="4">
    <source>
        <dbReference type="ARBA" id="ARBA00023163"/>
    </source>
</evidence>
<evidence type="ECO:0000256" key="3">
    <source>
        <dbReference type="ARBA" id="ARBA00023125"/>
    </source>
</evidence>
<dbReference type="PANTHER" id="PTHR46721">
    <property type="entry name" value="FORKHEAD BOX PROTEIN N1"/>
    <property type="match status" value="1"/>
</dbReference>
<dbReference type="SUPFAM" id="SSF46785">
    <property type="entry name" value="Winged helix' DNA-binding domain"/>
    <property type="match status" value="1"/>
</dbReference>
<gene>
    <name evidence="9" type="ORF">TNCT_10491</name>
</gene>
<evidence type="ECO:0000256" key="1">
    <source>
        <dbReference type="ARBA" id="ARBA00022473"/>
    </source>
</evidence>
<dbReference type="GO" id="GO:0005634">
    <property type="term" value="C:nucleus"/>
    <property type="evidence" value="ECO:0007669"/>
    <property type="project" value="UniProtKB-SubCell"/>
</dbReference>
<feature type="DNA-binding region" description="Fork-head" evidence="6">
    <location>
        <begin position="163"/>
        <end position="194"/>
    </location>
</feature>
<evidence type="ECO:0000259" key="8">
    <source>
        <dbReference type="PROSITE" id="PS50039"/>
    </source>
</evidence>
<dbReference type="InterPro" id="IPR036388">
    <property type="entry name" value="WH-like_DNA-bd_sf"/>
</dbReference>
<keyword evidence="5 6" id="KW-0539">Nucleus</keyword>
<accession>A0A8X6KT61</accession>
<evidence type="ECO:0000313" key="10">
    <source>
        <dbReference type="Proteomes" id="UP000887116"/>
    </source>
</evidence>
<comment type="subcellular location">
    <subcellularLocation>
        <location evidence="6">Nucleus</location>
    </subcellularLocation>
</comment>
<evidence type="ECO:0000313" key="9">
    <source>
        <dbReference type="EMBL" id="GFQ85715.1"/>
    </source>
</evidence>
<dbReference type="Gene3D" id="1.10.10.10">
    <property type="entry name" value="Winged helix-like DNA-binding domain superfamily/Winged helix DNA-binding domain"/>
    <property type="match status" value="1"/>
</dbReference>
<dbReference type="PANTHER" id="PTHR46721:SF3">
    <property type="entry name" value="FORKHEAD BOX N1"/>
    <property type="match status" value="1"/>
</dbReference>
<keyword evidence="10" id="KW-1185">Reference proteome</keyword>
<keyword evidence="2" id="KW-0805">Transcription regulation</keyword>